<evidence type="ECO:0000313" key="3">
    <source>
        <dbReference type="Proteomes" id="UP000295146"/>
    </source>
</evidence>
<comment type="caution">
    <text evidence="2">The sequence shown here is derived from an EMBL/GenBank/DDBJ whole genome shotgun (WGS) entry which is preliminary data.</text>
</comment>
<sequence>MTRFPPYVATVISLLAVLGLLLLTALVAGVTWLSIRNSRRHLARLRQRAAEAARFGWYLVPPNPWLLDVAGRLYRRGRPGETFAGDFRGRGMCAFDYRYTTSSGNSQQTHHVHLVVMNLPVALPPLTLSRHSGLRRSDFELENQKFNDTFRIACLDNRYASAVVHPRLMEWMLYNPGLEWQIAGNALVSWGPGDFTIADVVGRLEVMSRLVDLIPPFVLRDYGRPVFR</sequence>
<evidence type="ECO:0000256" key="1">
    <source>
        <dbReference type="SAM" id="Phobius"/>
    </source>
</evidence>
<name>A0A4R8BWU2_9ACTN</name>
<evidence type="ECO:0000313" key="2">
    <source>
        <dbReference type="EMBL" id="TDW66278.1"/>
    </source>
</evidence>
<keyword evidence="1" id="KW-0812">Transmembrane</keyword>
<dbReference type="Proteomes" id="UP000295146">
    <property type="component" value="Unassembled WGS sequence"/>
</dbReference>
<proteinExistence type="predicted"/>
<organism evidence="2 3">
    <name type="scientific">Kribbella pratensis</name>
    <dbReference type="NCBI Taxonomy" id="2512112"/>
    <lineage>
        <taxon>Bacteria</taxon>
        <taxon>Bacillati</taxon>
        <taxon>Actinomycetota</taxon>
        <taxon>Actinomycetes</taxon>
        <taxon>Propionibacteriales</taxon>
        <taxon>Kribbellaceae</taxon>
        <taxon>Kribbella</taxon>
    </lineage>
</organism>
<keyword evidence="1" id="KW-0472">Membrane</keyword>
<reference evidence="2 3" key="1">
    <citation type="submission" date="2019-03" db="EMBL/GenBank/DDBJ databases">
        <title>Genomic Encyclopedia of Type Strains, Phase III (KMG-III): the genomes of soil and plant-associated and newly described type strains.</title>
        <authorList>
            <person name="Whitman W."/>
        </authorList>
    </citation>
    <scope>NUCLEOTIDE SEQUENCE [LARGE SCALE GENOMIC DNA]</scope>
    <source>
        <strain evidence="2 3">VKM Ac-2573</strain>
    </source>
</reference>
<feature type="transmembrane region" description="Helical" evidence="1">
    <location>
        <begin position="12"/>
        <end position="35"/>
    </location>
</feature>
<keyword evidence="3" id="KW-1185">Reference proteome</keyword>
<dbReference type="EMBL" id="SODP01000003">
    <property type="protein sequence ID" value="TDW66278.1"/>
    <property type="molecule type" value="Genomic_DNA"/>
</dbReference>
<gene>
    <name evidence="2" type="ORF">EV653_6303</name>
</gene>
<evidence type="ECO:0008006" key="4">
    <source>
        <dbReference type="Google" id="ProtNLM"/>
    </source>
</evidence>
<protein>
    <recommendedName>
        <fullName evidence="4">DUF3137 domain-containing protein</fullName>
    </recommendedName>
</protein>
<dbReference type="AlphaFoldDB" id="A0A4R8BWU2"/>
<accession>A0A4R8BWU2</accession>
<keyword evidence="1" id="KW-1133">Transmembrane helix</keyword>